<dbReference type="PANTHER" id="PTHR11804">
    <property type="entry name" value="PROTEASE M3 THIMET OLIGOPEPTIDASE-RELATED"/>
    <property type="match status" value="1"/>
</dbReference>
<keyword evidence="2 9" id="KW-0645">Protease</keyword>
<evidence type="ECO:0000313" key="13">
    <source>
        <dbReference type="Proteomes" id="UP001302652"/>
    </source>
</evidence>
<feature type="domain" description="Peptidase M3A/M3B catalytic" evidence="10">
    <location>
        <begin position="231"/>
        <end position="695"/>
    </location>
</feature>
<dbReference type="InterPro" id="IPR045090">
    <property type="entry name" value="Pept_M3A_M3B"/>
</dbReference>
<dbReference type="SUPFAM" id="SSF55486">
    <property type="entry name" value="Metalloproteases ('zincins'), catalytic domain"/>
    <property type="match status" value="1"/>
</dbReference>
<dbReference type="Gene3D" id="3.40.390.10">
    <property type="entry name" value="Collagenase (Catalytic Domain)"/>
    <property type="match status" value="1"/>
</dbReference>
<sequence>MSTTVSNHDNPLLDFSDLPRFGDIRPEHVTPALDVLLADAAAAVERAAQPITPASWADVVEPVERATEPLSRAWSVVGHLNAVADTPELRAVYGENLPRVTEFWSSVGQNLALYEKYKTLNASDEFASLTSERKKILGNALRDFRLSGAELPEDQKPHFAELQERQAALSKAFSDHVLDATNAYAYFVEAGNESELAGLPEDVIEAAKEAAEREGKTGYKFTLHFPSYFPVMQYSENRPMREAMYRAYVTRASELGPQYGKGKPEWDNTSVLADQLKLRAEEAHMLGYQNFAEVSLAPKMAESPEQVMAFLQDLATRARPHAEQDWKELREFAASELGLSDLQPWDMTFAAERLRQKRYSFSENEVKQYFPEDAVFKGLFKVTETLFGVRIRRDEAAVWHPDVRFFRVENQDGGLVAQFYLDLYAREGKRGGAWMDDARGRHKHTHGGVQTPVAYLTCNFSAPVGGKPACFTHDEVITLFHEFGHGLHHMLTRVDELGVSGINGVEWDAVELPSQFMENFCWEWDVLSDMTSHVETAQPLPRELFDKMLAAKNFQSGLGTLRQIVFSMFDMQLHTGFDAAGTKNATELASEINERFHVVPQAPFSRWPNTFSHIFAGGYAAGYYSYKWAEVLSADAYAAFEEAAQAASGSVLDQTTGMRYRKEILEVGGSRPAMESFKAFRGREPNIDALLRHNGMTPAAAH</sequence>
<dbReference type="RefSeq" id="WP_317021609.1">
    <property type="nucleotide sequence ID" value="NZ_CP136513.1"/>
</dbReference>
<feature type="domain" description="Oligopeptidase A N-terminal" evidence="11">
    <location>
        <begin position="36"/>
        <end position="156"/>
    </location>
</feature>
<dbReference type="InterPro" id="IPR001567">
    <property type="entry name" value="Pept_M3A_M3B_dom"/>
</dbReference>
<dbReference type="InterPro" id="IPR024077">
    <property type="entry name" value="Neurolysin/TOP_dom2"/>
</dbReference>
<organism evidence="12 13">
    <name type="scientific">Paraburkholderia kirstenboschensis</name>
    <dbReference type="NCBI Taxonomy" id="1245436"/>
    <lineage>
        <taxon>Bacteria</taxon>
        <taxon>Pseudomonadati</taxon>
        <taxon>Pseudomonadota</taxon>
        <taxon>Betaproteobacteria</taxon>
        <taxon>Burkholderiales</taxon>
        <taxon>Burkholderiaceae</taxon>
        <taxon>Paraburkholderia</taxon>
    </lineage>
</organism>
<evidence type="ECO:0000256" key="6">
    <source>
        <dbReference type="ARBA" id="ARBA00023049"/>
    </source>
</evidence>
<evidence type="ECO:0000256" key="2">
    <source>
        <dbReference type="ARBA" id="ARBA00022670"/>
    </source>
</evidence>
<evidence type="ECO:0000256" key="7">
    <source>
        <dbReference type="ARBA" id="ARBA00024603"/>
    </source>
</evidence>
<comment type="catalytic activity">
    <reaction evidence="7">
        <text>Hydrolysis of oligopeptides, with broad specificity. Gly or Ala commonly occur as P1 or P1' residues, but more distant residues are also important, as is shown by the fact that Z-Gly-Pro-Gly-|-Gly-Pro-Ala is cleaved, but not Z-(Gly)(5).</text>
        <dbReference type="EC" id="3.4.24.70"/>
    </reaction>
</comment>
<dbReference type="EMBL" id="CP136513">
    <property type="protein sequence ID" value="WOD19528.1"/>
    <property type="molecule type" value="Genomic_DNA"/>
</dbReference>
<reference evidence="12 13" key="1">
    <citation type="submission" date="2023-10" db="EMBL/GenBank/DDBJ databases">
        <title>Surface-active antibiotics is a multifunctional adaptation for post-fire microbes.</title>
        <authorList>
            <person name="Liu M.D."/>
            <person name="Du Y."/>
            <person name="Koupaei S.K."/>
            <person name="Kim N.R."/>
            <person name="Zhang W."/>
            <person name="Traxler M.F."/>
        </authorList>
    </citation>
    <scope>NUCLEOTIDE SEQUENCE [LARGE SCALE GENOMIC DNA]</scope>
    <source>
        <strain evidence="12 13">F3</strain>
    </source>
</reference>
<evidence type="ECO:0000259" key="10">
    <source>
        <dbReference type="Pfam" id="PF01432"/>
    </source>
</evidence>
<evidence type="ECO:0000256" key="8">
    <source>
        <dbReference type="ARBA" id="ARBA00026100"/>
    </source>
</evidence>
<dbReference type="Proteomes" id="UP001302652">
    <property type="component" value="Chromosome 1"/>
</dbReference>
<proteinExistence type="inferred from homology"/>
<evidence type="ECO:0000313" key="12">
    <source>
        <dbReference type="EMBL" id="WOD19528.1"/>
    </source>
</evidence>
<evidence type="ECO:0000256" key="3">
    <source>
        <dbReference type="ARBA" id="ARBA00022723"/>
    </source>
</evidence>
<dbReference type="InterPro" id="IPR024079">
    <property type="entry name" value="MetalloPept_cat_dom_sf"/>
</dbReference>
<evidence type="ECO:0000256" key="4">
    <source>
        <dbReference type="ARBA" id="ARBA00022801"/>
    </source>
</evidence>
<comment type="similarity">
    <text evidence="1 9">Belongs to the peptidase M3 family.</text>
</comment>
<dbReference type="InterPro" id="IPR034005">
    <property type="entry name" value="M3A_DCP"/>
</dbReference>
<keyword evidence="3 9" id="KW-0479">Metal-binding</keyword>
<dbReference type="Gene3D" id="1.10.1370.10">
    <property type="entry name" value="Neurolysin, domain 3"/>
    <property type="match status" value="1"/>
</dbReference>
<dbReference type="PANTHER" id="PTHR11804:SF84">
    <property type="entry name" value="SACCHAROLYSIN"/>
    <property type="match status" value="1"/>
</dbReference>
<dbReference type="InterPro" id="IPR045666">
    <property type="entry name" value="OpdA_N"/>
</dbReference>
<keyword evidence="6 9" id="KW-0482">Metalloprotease</keyword>
<dbReference type="Pfam" id="PF19310">
    <property type="entry name" value="TOP_N"/>
    <property type="match status" value="1"/>
</dbReference>
<comment type="cofactor">
    <cofactor evidence="9">
        <name>Zn(2+)</name>
        <dbReference type="ChEBI" id="CHEBI:29105"/>
    </cofactor>
    <text evidence="9">Binds 1 zinc ion.</text>
</comment>
<keyword evidence="13" id="KW-1185">Reference proteome</keyword>
<evidence type="ECO:0000256" key="1">
    <source>
        <dbReference type="ARBA" id="ARBA00006040"/>
    </source>
</evidence>
<dbReference type="CDD" id="cd06456">
    <property type="entry name" value="M3A_DCP"/>
    <property type="match status" value="1"/>
</dbReference>
<protein>
    <recommendedName>
        <fullName evidence="8">oligopeptidase A</fullName>
        <ecNumber evidence="8">3.4.24.70</ecNumber>
    </recommendedName>
</protein>
<dbReference type="EC" id="3.4.24.70" evidence="8"/>
<accession>A0ABZ0EQQ7</accession>
<name>A0ABZ0EQQ7_9BURK</name>
<keyword evidence="4 9" id="KW-0378">Hydrolase</keyword>
<evidence type="ECO:0000259" key="11">
    <source>
        <dbReference type="Pfam" id="PF19310"/>
    </source>
</evidence>
<dbReference type="Pfam" id="PF01432">
    <property type="entry name" value="Peptidase_M3"/>
    <property type="match status" value="1"/>
</dbReference>
<keyword evidence="5 9" id="KW-0862">Zinc</keyword>
<gene>
    <name evidence="12" type="ORF">RW095_25175</name>
</gene>
<evidence type="ECO:0000256" key="5">
    <source>
        <dbReference type="ARBA" id="ARBA00022833"/>
    </source>
</evidence>
<dbReference type="GO" id="GO:0016787">
    <property type="term" value="F:hydrolase activity"/>
    <property type="evidence" value="ECO:0007669"/>
    <property type="project" value="UniProtKB-KW"/>
</dbReference>
<evidence type="ECO:0000256" key="9">
    <source>
        <dbReference type="RuleBase" id="RU003435"/>
    </source>
</evidence>